<comment type="caution">
    <text evidence="2">The sequence shown here is derived from an EMBL/GenBank/DDBJ whole genome shotgun (WGS) entry which is preliminary data.</text>
</comment>
<dbReference type="Proteomes" id="UP000294881">
    <property type="component" value="Unassembled WGS sequence"/>
</dbReference>
<dbReference type="EMBL" id="SLWL01000023">
    <property type="protein sequence ID" value="TCO08495.1"/>
    <property type="molecule type" value="Genomic_DNA"/>
</dbReference>
<reference evidence="2 3" key="1">
    <citation type="submission" date="2019-03" db="EMBL/GenBank/DDBJ databases">
        <title>Genomic Encyclopedia of Type Strains, Phase IV (KMG-IV): sequencing the most valuable type-strain genomes for metagenomic binning, comparative biology and taxonomic classification.</title>
        <authorList>
            <person name="Goeker M."/>
        </authorList>
    </citation>
    <scope>NUCLEOTIDE SEQUENCE [LARGE SCALE GENOMIC DNA]</scope>
    <source>
        <strain evidence="2 3">DSM 22958</strain>
    </source>
</reference>
<name>A0A4R2GJ96_9HYPH</name>
<keyword evidence="1" id="KW-0812">Transmembrane</keyword>
<protein>
    <submittedName>
        <fullName evidence="2">Uncharacterized protein</fullName>
    </submittedName>
</protein>
<evidence type="ECO:0000313" key="2">
    <source>
        <dbReference type="EMBL" id="TCO08495.1"/>
    </source>
</evidence>
<keyword evidence="3" id="KW-1185">Reference proteome</keyword>
<proteinExistence type="predicted"/>
<sequence length="29" mass="3071">MAVNTLCYALIAFVTLALLVVPRVLPVIG</sequence>
<evidence type="ECO:0000256" key="1">
    <source>
        <dbReference type="SAM" id="Phobius"/>
    </source>
</evidence>
<keyword evidence="1" id="KW-1133">Transmembrane helix</keyword>
<organism evidence="2 3">
    <name type="scientific">Camelimonas lactis</name>
    <dbReference type="NCBI Taxonomy" id="659006"/>
    <lineage>
        <taxon>Bacteria</taxon>
        <taxon>Pseudomonadati</taxon>
        <taxon>Pseudomonadota</taxon>
        <taxon>Alphaproteobacteria</taxon>
        <taxon>Hyphomicrobiales</taxon>
        <taxon>Chelatococcaceae</taxon>
        <taxon>Camelimonas</taxon>
    </lineage>
</organism>
<gene>
    <name evidence="2" type="ORF">EV666_12313</name>
</gene>
<keyword evidence="1" id="KW-0472">Membrane</keyword>
<feature type="transmembrane region" description="Helical" evidence="1">
    <location>
        <begin position="6"/>
        <end position="25"/>
    </location>
</feature>
<accession>A0A4R2GJ96</accession>
<evidence type="ECO:0000313" key="3">
    <source>
        <dbReference type="Proteomes" id="UP000294881"/>
    </source>
</evidence>
<dbReference type="AlphaFoldDB" id="A0A4R2GJ96"/>